<evidence type="ECO:0000259" key="3">
    <source>
        <dbReference type="Pfam" id="PF24035"/>
    </source>
</evidence>
<dbReference type="AlphaFoldDB" id="M0A878"/>
<keyword evidence="2" id="KW-0812">Transmembrane</keyword>
<evidence type="ECO:0000313" key="4">
    <source>
        <dbReference type="EMBL" id="ELY94759.1"/>
    </source>
</evidence>
<dbReference type="Proteomes" id="UP000011648">
    <property type="component" value="Unassembled WGS sequence"/>
</dbReference>
<accession>M0A878</accession>
<dbReference type="InterPro" id="IPR055768">
    <property type="entry name" value="DUF7344"/>
</dbReference>
<feature type="compositionally biased region" description="Low complexity" evidence="1">
    <location>
        <begin position="7"/>
        <end position="19"/>
    </location>
</feature>
<keyword evidence="2" id="KW-1133">Transmembrane helix</keyword>
<keyword evidence="2" id="KW-0472">Membrane</keyword>
<feature type="domain" description="DUF7344" evidence="3">
    <location>
        <begin position="35"/>
        <end position="113"/>
    </location>
</feature>
<comment type="caution">
    <text evidence="4">The sequence shown here is derived from an EMBL/GenBank/DDBJ whole genome shotgun (WGS) entry which is preliminary data.</text>
</comment>
<reference evidence="4 5" key="1">
    <citation type="journal article" date="2014" name="PLoS Genet.">
        <title>Phylogenetically driven sequencing of extremely halophilic archaea reveals strategies for static and dynamic osmo-response.</title>
        <authorList>
            <person name="Becker E.A."/>
            <person name="Seitzer P.M."/>
            <person name="Tritt A."/>
            <person name="Larsen D."/>
            <person name="Krusor M."/>
            <person name="Yao A.I."/>
            <person name="Wu D."/>
            <person name="Madern D."/>
            <person name="Eisen J.A."/>
            <person name="Darling A.E."/>
            <person name="Facciotti M.T."/>
        </authorList>
    </citation>
    <scope>NUCLEOTIDE SEQUENCE [LARGE SCALE GENOMIC DNA]</scope>
    <source>
        <strain evidence="4 5">DSM 12281</strain>
    </source>
</reference>
<evidence type="ECO:0000256" key="2">
    <source>
        <dbReference type="SAM" id="Phobius"/>
    </source>
</evidence>
<organism evidence="4 5">
    <name type="scientific">Natrialba taiwanensis DSM 12281</name>
    <dbReference type="NCBI Taxonomy" id="1230458"/>
    <lineage>
        <taxon>Archaea</taxon>
        <taxon>Methanobacteriati</taxon>
        <taxon>Methanobacteriota</taxon>
        <taxon>Stenosarchaea group</taxon>
        <taxon>Halobacteria</taxon>
        <taxon>Halobacteriales</taxon>
        <taxon>Natrialbaceae</taxon>
        <taxon>Natrialba</taxon>
    </lineage>
</organism>
<feature type="transmembrane region" description="Helical" evidence="2">
    <location>
        <begin position="157"/>
        <end position="178"/>
    </location>
</feature>
<dbReference type="PATRIC" id="fig|1230458.4.peg.1089"/>
<dbReference type="STRING" id="1230458.C484_05402"/>
<protein>
    <recommendedName>
        <fullName evidence="3">DUF7344 domain-containing protein</fullName>
    </recommendedName>
</protein>
<proteinExistence type="predicted"/>
<feature type="region of interest" description="Disordered" evidence="1">
    <location>
        <begin position="1"/>
        <end position="28"/>
    </location>
</feature>
<dbReference type="EMBL" id="AOIL01000016">
    <property type="protein sequence ID" value="ELY94759.1"/>
    <property type="molecule type" value="Genomic_DNA"/>
</dbReference>
<sequence>MSTTDRPTPSAATANASASDRSRDESTTLSDDDVFHILQTSRRREAIRYMLTADGAVKMGNLAEHVAAREHETTVAKLSSTQRQRVYIPLYQSHLPKLDKAGVIDYNKSRGIVKPGDHLEIFRPYLEVTTPDPMAADDETDRSLLGRFGGSVMTDETYYVATATASVGLLLAAAFGLLPISGLALGTIVTALFVLTTVACTDHPFAIQQVTDRRRSQ</sequence>
<evidence type="ECO:0000313" key="5">
    <source>
        <dbReference type="Proteomes" id="UP000011648"/>
    </source>
</evidence>
<name>M0A878_9EURY</name>
<keyword evidence="5" id="KW-1185">Reference proteome</keyword>
<dbReference type="OrthoDB" id="331021at2157"/>
<dbReference type="Pfam" id="PF24035">
    <property type="entry name" value="DUF7344"/>
    <property type="match status" value="1"/>
</dbReference>
<dbReference type="RefSeq" id="WP_006824916.1">
    <property type="nucleotide sequence ID" value="NZ_AOIL01000016.1"/>
</dbReference>
<feature type="transmembrane region" description="Helical" evidence="2">
    <location>
        <begin position="184"/>
        <end position="207"/>
    </location>
</feature>
<evidence type="ECO:0000256" key="1">
    <source>
        <dbReference type="SAM" id="MobiDB-lite"/>
    </source>
</evidence>
<gene>
    <name evidence="4" type="ORF">C484_05402</name>
</gene>